<name>A0ABT8YBR9_9SPHN</name>
<dbReference type="InterPro" id="IPR001789">
    <property type="entry name" value="Sig_transdc_resp-reg_receiver"/>
</dbReference>
<dbReference type="Pfam" id="PF00072">
    <property type="entry name" value="Response_reg"/>
    <property type="match status" value="1"/>
</dbReference>
<evidence type="ECO:0000259" key="3">
    <source>
        <dbReference type="PROSITE" id="PS50110"/>
    </source>
</evidence>
<comment type="caution">
    <text evidence="4">The sequence shown here is derived from an EMBL/GenBank/DDBJ whole genome shotgun (WGS) entry which is preliminary data.</text>
</comment>
<dbReference type="InterPro" id="IPR050595">
    <property type="entry name" value="Bact_response_regulator"/>
</dbReference>
<keyword evidence="5" id="KW-1185">Reference proteome</keyword>
<dbReference type="PANTHER" id="PTHR44591:SF21">
    <property type="entry name" value="TWO-COMPONENT RESPONSE REGULATOR"/>
    <property type="match status" value="1"/>
</dbReference>
<keyword evidence="1 2" id="KW-0597">Phosphoprotein</keyword>
<evidence type="ECO:0000313" key="4">
    <source>
        <dbReference type="EMBL" id="MDO6415774.1"/>
    </source>
</evidence>
<dbReference type="SMART" id="SM00448">
    <property type="entry name" value="REC"/>
    <property type="match status" value="1"/>
</dbReference>
<gene>
    <name evidence="4" type="ORF">Q4F19_15390</name>
</gene>
<reference evidence="4" key="1">
    <citation type="submission" date="2023-07" db="EMBL/GenBank/DDBJ databases">
        <authorList>
            <person name="Kim M."/>
        </authorList>
    </citation>
    <scope>NUCLEOTIDE SEQUENCE</scope>
    <source>
        <strain evidence="4">BIUV-7</strain>
    </source>
</reference>
<dbReference type="SUPFAM" id="SSF52172">
    <property type="entry name" value="CheY-like"/>
    <property type="match status" value="1"/>
</dbReference>
<dbReference type="Gene3D" id="3.40.50.2300">
    <property type="match status" value="1"/>
</dbReference>
<dbReference type="RefSeq" id="WP_303544207.1">
    <property type="nucleotide sequence ID" value="NZ_JAUOTP010000007.1"/>
</dbReference>
<proteinExistence type="predicted"/>
<accession>A0ABT8YBR9</accession>
<dbReference type="Proteomes" id="UP001169764">
    <property type="component" value="Unassembled WGS sequence"/>
</dbReference>
<dbReference type="InterPro" id="IPR011006">
    <property type="entry name" value="CheY-like_superfamily"/>
</dbReference>
<feature type="domain" description="Response regulatory" evidence="3">
    <location>
        <begin position="7"/>
        <end position="120"/>
    </location>
</feature>
<feature type="modified residue" description="4-aspartylphosphate" evidence="2">
    <location>
        <position position="57"/>
    </location>
</feature>
<dbReference type="PANTHER" id="PTHR44591">
    <property type="entry name" value="STRESS RESPONSE REGULATOR PROTEIN 1"/>
    <property type="match status" value="1"/>
</dbReference>
<organism evidence="4 5">
    <name type="scientific">Sphingomonas natans</name>
    <dbReference type="NCBI Taxonomy" id="3063330"/>
    <lineage>
        <taxon>Bacteria</taxon>
        <taxon>Pseudomonadati</taxon>
        <taxon>Pseudomonadota</taxon>
        <taxon>Alphaproteobacteria</taxon>
        <taxon>Sphingomonadales</taxon>
        <taxon>Sphingomonadaceae</taxon>
        <taxon>Sphingomonas</taxon>
    </lineage>
</organism>
<dbReference type="EMBL" id="JAUOTP010000007">
    <property type="protein sequence ID" value="MDO6415774.1"/>
    <property type="molecule type" value="Genomic_DNA"/>
</dbReference>
<evidence type="ECO:0000256" key="2">
    <source>
        <dbReference type="PROSITE-ProRule" id="PRU00169"/>
    </source>
</evidence>
<evidence type="ECO:0000256" key="1">
    <source>
        <dbReference type="ARBA" id="ARBA00022553"/>
    </source>
</evidence>
<protein>
    <submittedName>
        <fullName evidence="4">Response regulator</fullName>
    </submittedName>
</protein>
<sequence>MSMRKPAVLVVEDEPLILMSTIDAFEEAGFEAIDALDGEQALQRLGERPDIRAIFTDVNMPGTPDGVELANMAHALRPDLMIVVTSGKMIVSNGSLPAGGRFVAKPYRSSQVTGLFASLLH</sequence>
<dbReference type="PROSITE" id="PS50110">
    <property type="entry name" value="RESPONSE_REGULATORY"/>
    <property type="match status" value="1"/>
</dbReference>
<evidence type="ECO:0000313" key="5">
    <source>
        <dbReference type="Proteomes" id="UP001169764"/>
    </source>
</evidence>